<dbReference type="SUPFAM" id="SSF50998">
    <property type="entry name" value="Quinoprotein alcohol dehydrogenase-like"/>
    <property type="match status" value="1"/>
</dbReference>
<sequence>MGPLFNPPLHRDNDINKRASLICPGGNGGTNIPGGAAVDPETGILYVASTKTCGAQFLVPGAEMDARDPDPTGLTVMAWASGPGRGPRGPEGLPILKPPYGRITAIDLNTGEHLWWIPNGDTPDQIKNHEALQGLEIPNTGQRAHATALVTKTLLMYGEGRGAQARFHAVDKETGSRVGTVELPAPSNTAPMTYMHDGKQYIIQAVGGRGYTGSLVALALP</sequence>
<proteinExistence type="predicted"/>
<dbReference type="Gene3D" id="2.140.10.10">
    <property type="entry name" value="Quinoprotein alcohol dehydrogenase-like superfamily"/>
    <property type="match status" value="1"/>
</dbReference>
<evidence type="ECO:0000259" key="1">
    <source>
        <dbReference type="Pfam" id="PF01011"/>
    </source>
</evidence>
<dbReference type="InterPro" id="IPR002372">
    <property type="entry name" value="PQQ_rpt_dom"/>
</dbReference>
<dbReference type="Pfam" id="PF01011">
    <property type="entry name" value="PQQ"/>
    <property type="match status" value="1"/>
</dbReference>
<name>A0A381PRT8_9ZZZZ</name>
<dbReference type="EMBL" id="UINC01001071">
    <property type="protein sequence ID" value="SUZ69735.1"/>
    <property type="molecule type" value="Genomic_DNA"/>
</dbReference>
<protein>
    <recommendedName>
        <fullName evidence="1">Pyrrolo-quinoline quinone repeat domain-containing protein</fullName>
    </recommendedName>
</protein>
<accession>A0A381PRT8</accession>
<gene>
    <name evidence="2" type="ORF">METZ01_LOCUS22589</name>
</gene>
<dbReference type="AlphaFoldDB" id="A0A381PRT8"/>
<reference evidence="2" key="1">
    <citation type="submission" date="2018-05" db="EMBL/GenBank/DDBJ databases">
        <authorList>
            <person name="Lanie J.A."/>
            <person name="Ng W.-L."/>
            <person name="Kazmierczak K.M."/>
            <person name="Andrzejewski T.M."/>
            <person name="Davidsen T.M."/>
            <person name="Wayne K.J."/>
            <person name="Tettelin H."/>
            <person name="Glass J.I."/>
            <person name="Rusch D."/>
            <person name="Podicherti R."/>
            <person name="Tsui H.-C.T."/>
            <person name="Winkler M.E."/>
        </authorList>
    </citation>
    <scope>NUCLEOTIDE SEQUENCE</scope>
</reference>
<organism evidence="2">
    <name type="scientific">marine metagenome</name>
    <dbReference type="NCBI Taxonomy" id="408172"/>
    <lineage>
        <taxon>unclassified sequences</taxon>
        <taxon>metagenomes</taxon>
        <taxon>ecological metagenomes</taxon>
    </lineage>
</organism>
<feature type="domain" description="Pyrrolo-quinoline quinone repeat" evidence="1">
    <location>
        <begin position="3"/>
        <end position="202"/>
    </location>
</feature>
<dbReference type="InterPro" id="IPR011047">
    <property type="entry name" value="Quinoprotein_ADH-like_sf"/>
</dbReference>
<evidence type="ECO:0000313" key="2">
    <source>
        <dbReference type="EMBL" id="SUZ69735.1"/>
    </source>
</evidence>